<organism evidence="1">
    <name type="scientific">Streptomyces sp. NBC_00049</name>
    <dbReference type="NCBI Taxonomy" id="2903617"/>
    <lineage>
        <taxon>Bacteria</taxon>
        <taxon>Bacillati</taxon>
        <taxon>Actinomycetota</taxon>
        <taxon>Actinomycetes</taxon>
        <taxon>Kitasatosporales</taxon>
        <taxon>Streptomycetaceae</taxon>
        <taxon>Streptomyces</taxon>
    </lineage>
</organism>
<gene>
    <name evidence="1" type="ORF">OG327_00770</name>
</gene>
<name>A0AAU2JGZ5_9ACTN</name>
<dbReference type="EMBL" id="CP108264">
    <property type="protein sequence ID" value="WTU71980.1"/>
    <property type="molecule type" value="Genomic_DNA"/>
</dbReference>
<sequence length="51" mass="5487">MPLWLTILFAPLAFLECLVVALFVMLAPTPLIPENWASAPTAPPAVDIDPV</sequence>
<evidence type="ECO:0000313" key="1">
    <source>
        <dbReference type="EMBL" id="WTU71980.1"/>
    </source>
</evidence>
<dbReference type="AlphaFoldDB" id="A0AAU2JGZ5"/>
<proteinExistence type="predicted"/>
<reference evidence="1" key="1">
    <citation type="submission" date="2022-10" db="EMBL/GenBank/DDBJ databases">
        <title>The complete genomes of actinobacterial strains from the NBC collection.</title>
        <authorList>
            <person name="Joergensen T.S."/>
            <person name="Alvarez Arevalo M."/>
            <person name="Sterndorff E.B."/>
            <person name="Faurdal D."/>
            <person name="Vuksanovic O."/>
            <person name="Mourched A.-S."/>
            <person name="Charusanti P."/>
            <person name="Shaw S."/>
            <person name="Blin K."/>
            <person name="Weber T."/>
        </authorList>
    </citation>
    <scope>NUCLEOTIDE SEQUENCE</scope>
    <source>
        <strain evidence="1">NBC_00049</strain>
    </source>
</reference>
<protein>
    <submittedName>
        <fullName evidence="1">Uncharacterized protein</fullName>
    </submittedName>
</protein>
<accession>A0AAU2JGZ5</accession>